<reference evidence="1 2" key="1">
    <citation type="submission" date="2014-07" db="EMBL/GenBank/DDBJ databases">
        <title>Draft genome of Clostridium celerecrescens 152B isolated from sediments associated with methane hydrate from Krishna Godavari basin.</title>
        <authorList>
            <person name="Honkalas V.S."/>
            <person name="Dabir A.P."/>
            <person name="Arora P."/>
            <person name="Dhakephalkar P.K."/>
        </authorList>
    </citation>
    <scope>NUCLEOTIDE SEQUENCE [LARGE SCALE GENOMIC DNA]</scope>
    <source>
        <strain evidence="1 2">152B</strain>
    </source>
</reference>
<evidence type="ECO:0000313" key="2">
    <source>
        <dbReference type="Proteomes" id="UP000028525"/>
    </source>
</evidence>
<dbReference type="EMBL" id="JPME01000013">
    <property type="protein sequence ID" value="KEZ90098.1"/>
    <property type="molecule type" value="Genomic_DNA"/>
</dbReference>
<dbReference type="Proteomes" id="UP000028525">
    <property type="component" value="Unassembled WGS sequence"/>
</dbReference>
<accession>A0A084JMB4</accession>
<dbReference type="STRING" id="29354.IO98_11440"/>
<proteinExistence type="predicted"/>
<name>A0A084JMB4_9FIRM</name>
<dbReference type="OrthoDB" id="1934302at2"/>
<evidence type="ECO:0000313" key="1">
    <source>
        <dbReference type="EMBL" id="KEZ90098.1"/>
    </source>
</evidence>
<keyword evidence="2" id="KW-1185">Reference proteome</keyword>
<dbReference type="AlphaFoldDB" id="A0A084JMB4"/>
<organism evidence="1 2">
    <name type="scientific">Lacrimispora celerecrescens</name>
    <dbReference type="NCBI Taxonomy" id="29354"/>
    <lineage>
        <taxon>Bacteria</taxon>
        <taxon>Bacillati</taxon>
        <taxon>Bacillota</taxon>
        <taxon>Clostridia</taxon>
        <taxon>Lachnospirales</taxon>
        <taxon>Lachnospiraceae</taxon>
        <taxon>Lacrimispora</taxon>
    </lineage>
</organism>
<protein>
    <submittedName>
        <fullName evidence="1">Uncharacterized protein</fullName>
    </submittedName>
</protein>
<comment type="caution">
    <text evidence="1">The sequence shown here is derived from an EMBL/GenBank/DDBJ whole genome shotgun (WGS) entry which is preliminary data.</text>
</comment>
<sequence length="92" mass="10525">MNLFETAKFNAENFLLAINKLIDGASFSKHFQATVTEKITDMIYKVSYKNNVYKVSSYYSLNIGEMVWVCVPNNNWNSLFVVSHKGNSVESM</sequence>
<dbReference type="RefSeq" id="WP_038281039.1">
    <property type="nucleotide sequence ID" value="NZ_JPME01000013.1"/>
</dbReference>
<gene>
    <name evidence="1" type="ORF">IO98_11440</name>
</gene>